<dbReference type="CDD" id="cd04733">
    <property type="entry name" value="OYE_like_2_FMN"/>
    <property type="match status" value="1"/>
</dbReference>
<dbReference type="PANTHER" id="PTHR43656:SF5">
    <property type="entry name" value="NADH:FLAVIN OXIDOREDUCTASE_NADH OXIDASE N-TERMINAL DOMAIN-CONTAINING PROTEIN"/>
    <property type="match status" value="1"/>
</dbReference>
<dbReference type="Proteomes" id="UP000054302">
    <property type="component" value="Unassembled WGS sequence"/>
</dbReference>
<dbReference type="SUPFAM" id="SSF51395">
    <property type="entry name" value="FMN-linked oxidoreductases"/>
    <property type="match status" value="1"/>
</dbReference>
<evidence type="ECO:0000256" key="2">
    <source>
        <dbReference type="ARBA" id="ARBA00022630"/>
    </source>
</evidence>
<evidence type="ECO:0000313" key="6">
    <source>
        <dbReference type="EMBL" id="KIV94213.1"/>
    </source>
</evidence>
<evidence type="ECO:0000259" key="5">
    <source>
        <dbReference type="Pfam" id="PF00724"/>
    </source>
</evidence>
<protein>
    <recommendedName>
        <fullName evidence="5">NADH:flavin oxidoreductase/NADH oxidase N-terminal domain-containing protein</fullName>
    </recommendedName>
</protein>
<keyword evidence="4" id="KW-0560">Oxidoreductase</keyword>
<dbReference type="InterPro" id="IPR001155">
    <property type="entry name" value="OxRdtase_FMN_N"/>
</dbReference>
<dbReference type="PANTHER" id="PTHR43656">
    <property type="entry name" value="BINDING OXIDOREDUCTASE, PUTATIVE (AFU_ORTHOLOGUE AFUA_2G08260)-RELATED"/>
    <property type="match status" value="1"/>
</dbReference>
<sequence length="509" mass="56901">MLVRVFANTRFLRPKYPRRISQSRPIVSRHFHTATLVNMEYDKSTVQSIPNPSTTASDKSDFRGHARVPGEVVDTSVLNEPITLPFSGRIAKNRFLKAPMTERLCQWNAEGEDISNRGVPTPEYLHLYKRWGEGNIGIIVSGNTMVRYDAVEAYGNPILVDDHDGRVAKFREVTTAAKAHGSLIVAQLSHPGRQGSKYLNPNPVSASDIQLEIKWAGNEFAKPRPLEKHEIKDMVKSWGETAYLCYQAGFDGVQVHCAHGYLLAQFLSPTTNRRTDEYGGESLTNRSRIVFEIIDEIHRRVPDPSFIVCVKLNSVEFQDRGTTTEDARDLCLALEKARVDFVDLSGGTFEGRAFEHKKESTRKREAYFIEFAEMIRPLLKQTRVYVTGGLRTASGMVKAVQDGATDGIGIGRPLAAEPFLCKELIEGKVSSAIENFMPLPLNTQASGTQLHQIGLGHESISDWSVEAEVKRWTEANEAETKRKMDILPKVDSSGYPSLTAHSGFRYLMA</sequence>
<dbReference type="Pfam" id="PF00724">
    <property type="entry name" value="Oxidored_FMN"/>
    <property type="match status" value="1"/>
</dbReference>
<evidence type="ECO:0000256" key="4">
    <source>
        <dbReference type="ARBA" id="ARBA00023002"/>
    </source>
</evidence>
<keyword evidence="3" id="KW-0288">FMN</keyword>
<evidence type="ECO:0000256" key="3">
    <source>
        <dbReference type="ARBA" id="ARBA00022643"/>
    </source>
</evidence>
<dbReference type="Gene3D" id="3.20.20.70">
    <property type="entry name" value="Aldolase class I"/>
    <property type="match status" value="1"/>
</dbReference>
<feature type="domain" description="NADH:flavin oxidoreductase/NADH oxidase N-terminal" evidence="5">
    <location>
        <begin position="80"/>
        <end position="426"/>
    </location>
</feature>
<evidence type="ECO:0000256" key="1">
    <source>
        <dbReference type="ARBA" id="ARBA00005979"/>
    </source>
</evidence>
<dbReference type="EMBL" id="KN847521">
    <property type="protein sequence ID" value="KIV94213.1"/>
    <property type="molecule type" value="Genomic_DNA"/>
</dbReference>
<dbReference type="OrthoDB" id="1663137at2759"/>
<dbReference type="AlphaFoldDB" id="A0A0D2A5B6"/>
<dbReference type="VEuPathDB" id="FungiDB:PV10_02001"/>
<dbReference type="GO" id="GO:0016491">
    <property type="term" value="F:oxidoreductase activity"/>
    <property type="evidence" value="ECO:0007669"/>
    <property type="project" value="UniProtKB-KW"/>
</dbReference>
<dbReference type="InterPro" id="IPR051799">
    <property type="entry name" value="NADH_flavin_oxidoreductase"/>
</dbReference>
<keyword evidence="2" id="KW-0285">Flavoprotein</keyword>
<dbReference type="GeneID" id="27319846"/>
<proteinExistence type="inferred from homology"/>
<gene>
    <name evidence="6" type="ORF">PV10_02001</name>
</gene>
<accession>A0A0D2A5B6</accession>
<organism evidence="6 7">
    <name type="scientific">Exophiala mesophila</name>
    <name type="common">Black yeast-like fungus</name>
    <dbReference type="NCBI Taxonomy" id="212818"/>
    <lineage>
        <taxon>Eukaryota</taxon>
        <taxon>Fungi</taxon>
        <taxon>Dikarya</taxon>
        <taxon>Ascomycota</taxon>
        <taxon>Pezizomycotina</taxon>
        <taxon>Eurotiomycetes</taxon>
        <taxon>Chaetothyriomycetidae</taxon>
        <taxon>Chaetothyriales</taxon>
        <taxon>Herpotrichiellaceae</taxon>
        <taxon>Exophiala</taxon>
    </lineage>
</organism>
<dbReference type="GO" id="GO:0010181">
    <property type="term" value="F:FMN binding"/>
    <property type="evidence" value="ECO:0007669"/>
    <property type="project" value="InterPro"/>
</dbReference>
<evidence type="ECO:0000313" key="7">
    <source>
        <dbReference type="Proteomes" id="UP000054302"/>
    </source>
</evidence>
<keyword evidence="7" id="KW-1185">Reference proteome</keyword>
<dbReference type="RefSeq" id="XP_016225787.1">
    <property type="nucleotide sequence ID" value="XM_016366269.1"/>
</dbReference>
<dbReference type="InterPro" id="IPR013785">
    <property type="entry name" value="Aldolase_TIM"/>
</dbReference>
<dbReference type="OMA" id="PKPMDEQ"/>
<comment type="similarity">
    <text evidence="1">Belongs to the NADH:flavin oxidoreductase/NADH oxidase family.</text>
</comment>
<dbReference type="HOGENOM" id="CLU_012153_6_3_1"/>
<dbReference type="STRING" id="212818.A0A0D2A5B6"/>
<reference evidence="6 7" key="1">
    <citation type="submission" date="2015-01" db="EMBL/GenBank/DDBJ databases">
        <title>The Genome Sequence of Exophiala mesophila CBS40295.</title>
        <authorList>
            <consortium name="The Broad Institute Genomics Platform"/>
            <person name="Cuomo C."/>
            <person name="de Hoog S."/>
            <person name="Gorbushina A."/>
            <person name="Stielow B."/>
            <person name="Teixiera M."/>
            <person name="Abouelleil A."/>
            <person name="Chapman S.B."/>
            <person name="Priest M."/>
            <person name="Young S.K."/>
            <person name="Wortman J."/>
            <person name="Nusbaum C."/>
            <person name="Birren B."/>
        </authorList>
    </citation>
    <scope>NUCLEOTIDE SEQUENCE [LARGE SCALE GENOMIC DNA]</scope>
    <source>
        <strain evidence="6 7">CBS 40295</strain>
    </source>
</reference>
<name>A0A0D2A5B6_EXOME</name>